<feature type="domain" description="ABC transporter" evidence="9">
    <location>
        <begin position="5"/>
        <end position="234"/>
    </location>
</feature>
<keyword evidence="7" id="KW-0406">Ion transport</keyword>
<dbReference type="InterPro" id="IPR050093">
    <property type="entry name" value="ABC_SmlMolc_Importer"/>
</dbReference>
<protein>
    <recommendedName>
        <fullName evidence="9">ABC transporter domain-containing protein</fullName>
    </recommendedName>
</protein>
<dbReference type="InterPro" id="IPR027417">
    <property type="entry name" value="P-loop_NTPase"/>
</dbReference>
<keyword evidence="5" id="KW-0067">ATP-binding</keyword>
<evidence type="ECO:0000256" key="7">
    <source>
        <dbReference type="ARBA" id="ARBA00023065"/>
    </source>
</evidence>
<comment type="caution">
    <text evidence="10">The sequence shown here is derived from an EMBL/GenBank/DDBJ whole genome shotgun (WGS) entry which is preliminary data.</text>
</comment>
<dbReference type="GO" id="GO:0016887">
    <property type="term" value="F:ATP hydrolysis activity"/>
    <property type="evidence" value="ECO:0007669"/>
    <property type="project" value="InterPro"/>
</dbReference>
<dbReference type="RefSeq" id="WP_016443522.1">
    <property type="nucleotide sequence ID" value="NZ_KE150266.1"/>
</dbReference>
<dbReference type="OrthoDB" id="9802264at2"/>
<dbReference type="PANTHER" id="PTHR42781">
    <property type="entry name" value="SPERMIDINE/PUTRESCINE IMPORT ATP-BINDING PROTEIN POTA"/>
    <property type="match status" value="1"/>
</dbReference>
<proteinExistence type="predicted"/>
<dbReference type="CDD" id="cd03259">
    <property type="entry name" value="ABC_Carb_Solutes_like"/>
    <property type="match status" value="1"/>
</dbReference>
<dbReference type="InterPro" id="IPR003593">
    <property type="entry name" value="AAA+_ATPase"/>
</dbReference>
<evidence type="ECO:0000313" key="10">
    <source>
        <dbReference type="EMBL" id="EPD30410.1"/>
    </source>
</evidence>
<evidence type="ECO:0000313" key="11">
    <source>
        <dbReference type="Proteomes" id="UP000014387"/>
    </source>
</evidence>
<keyword evidence="8" id="KW-0472">Membrane</keyword>
<evidence type="ECO:0000259" key="9">
    <source>
        <dbReference type="PROSITE" id="PS50893"/>
    </source>
</evidence>
<dbReference type="SMART" id="SM00382">
    <property type="entry name" value="AAA"/>
    <property type="match status" value="1"/>
</dbReference>
<gene>
    <name evidence="10" type="ORF">HMPREF9238_00148</name>
</gene>
<keyword evidence="1" id="KW-0813">Transport</keyword>
<accession>A0A9W5VW16</accession>
<evidence type="ECO:0000256" key="6">
    <source>
        <dbReference type="ARBA" id="ARBA00023004"/>
    </source>
</evidence>
<keyword evidence="6" id="KW-0408">Iron</keyword>
<evidence type="ECO:0000256" key="3">
    <source>
        <dbReference type="ARBA" id="ARBA00022496"/>
    </source>
</evidence>
<evidence type="ECO:0000256" key="2">
    <source>
        <dbReference type="ARBA" id="ARBA00022475"/>
    </source>
</evidence>
<dbReference type="GO" id="GO:0005524">
    <property type="term" value="F:ATP binding"/>
    <property type="evidence" value="ECO:0007669"/>
    <property type="project" value="UniProtKB-KW"/>
</dbReference>
<dbReference type="InterPro" id="IPR015853">
    <property type="entry name" value="ABC_transpr_FbpC"/>
</dbReference>
<evidence type="ECO:0000256" key="1">
    <source>
        <dbReference type="ARBA" id="ARBA00022448"/>
    </source>
</evidence>
<keyword evidence="11" id="KW-1185">Reference proteome</keyword>
<dbReference type="Gene3D" id="3.40.50.300">
    <property type="entry name" value="P-loop containing nucleotide triphosphate hydrolases"/>
    <property type="match status" value="1"/>
</dbReference>
<sequence>MKPSLSLQNLNLNRHGRRVLQDIDLAVYPGELVVLLGPSGAGKSTLLRVISGLTRPGSGTVRMGDKDVSFLPPQQRPSAMVMDSPALFGHMTVQQNIAFAVNRDLFDSTPDEQILVAMTVLNIRDLAYHYPAELSTGQRQKVSLARTLVRRPQVLLFDEPLAHVDAFSAKTLRSEILRVHKRMNCASIYITHDVKEAFSIADRIIYMEDGRIVQDDLPQEIHDGPATLSIAKHLGATTIISASANARRLVSGQVVANAHVLGNNLTIAASPYINEGEEVPIVIVGYPDSVDIQPAKSASRFPIRGNIGQIVQSIYTGETYRLRIETERGAISAEVQANELAGSEGERVSITLREDLLWALPAQT</sequence>
<dbReference type="GO" id="GO:0016020">
    <property type="term" value="C:membrane"/>
    <property type="evidence" value="ECO:0007669"/>
    <property type="project" value="InterPro"/>
</dbReference>
<evidence type="ECO:0000256" key="8">
    <source>
        <dbReference type="ARBA" id="ARBA00023136"/>
    </source>
</evidence>
<dbReference type="EMBL" id="AGWN01000001">
    <property type="protein sequence ID" value="EPD30410.1"/>
    <property type="molecule type" value="Genomic_DNA"/>
</dbReference>
<dbReference type="AlphaFoldDB" id="A0A9W5VW16"/>
<dbReference type="PANTHER" id="PTHR42781:SF4">
    <property type="entry name" value="SPERMIDINE_PUTRESCINE IMPORT ATP-BINDING PROTEIN POTA"/>
    <property type="match status" value="1"/>
</dbReference>
<dbReference type="InterPro" id="IPR003439">
    <property type="entry name" value="ABC_transporter-like_ATP-bd"/>
</dbReference>
<name>A0A9W5VW16_9ACTO</name>
<keyword evidence="2" id="KW-1003">Cell membrane</keyword>
<evidence type="ECO:0000256" key="4">
    <source>
        <dbReference type="ARBA" id="ARBA00022741"/>
    </source>
</evidence>
<dbReference type="Pfam" id="PF00005">
    <property type="entry name" value="ABC_tran"/>
    <property type="match status" value="1"/>
</dbReference>
<dbReference type="SUPFAM" id="SSF52540">
    <property type="entry name" value="P-loop containing nucleoside triphosphate hydrolases"/>
    <property type="match status" value="1"/>
</dbReference>
<organism evidence="10 11">
    <name type="scientific">Gleimia europaea ACS-120-V-Col10b</name>
    <dbReference type="NCBI Taxonomy" id="883069"/>
    <lineage>
        <taxon>Bacteria</taxon>
        <taxon>Bacillati</taxon>
        <taxon>Actinomycetota</taxon>
        <taxon>Actinomycetes</taxon>
        <taxon>Actinomycetales</taxon>
        <taxon>Actinomycetaceae</taxon>
        <taxon>Gleimia</taxon>
    </lineage>
</organism>
<keyword evidence="4" id="KW-0547">Nucleotide-binding</keyword>
<dbReference type="GO" id="GO:0015408">
    <property type="term" value="F:ABC-type ferric iron transporter activity"/>
    <property type="evidence" value="ECO:0007669"/>
    <property type="project" value="InterPro"/>
</dbReference>
<dbReference type="PROSITE" id="PS50893">
    <property type="entry name" value="ABC_TRANSPORTER_2"/>
    <property type="match status" value="1"/>
</dbReference>
<keyword evidence="3" id="KW-0410">Iron transport</keyword>
<dbReference type="Proteomes" id="UP000014387">
    <property type="component" value="Unassembled WGS sequence"/>
</dbReference>
<evidence type="ECO:0000256" key="5">
    <source>
        <dbReference type="ARBA" id="ARBA00022840"/>
    </source>
</evidence>
<reference evidence="10 11" key="1">
    <citation type="submission" date="2013-05" db="EMBL/GenBank/DDBJ databases">
        <title>The Genome Sequence of Actinomyces europaeus ACS-120-V-COL10B.</title>
        <authorList>
            <consortium name="The Broad Institute Genomics Platform"/>
            <person name="Earl A."/>
            <person name="Ward D."/>
            <person name="Feldgarden M."/>
            <person name="Gevers D."/>
            <person name="Saerens B."/>
            <person name="Vaneechoutte M."/>
            <person name="Walker B."/>
            <person name="Young S."/>
            <person name="Zeng Q."/>
            <person name="Gargeya S."/>
            <person name="Fitzgerald M."/>
            <person name="Haas B."/>
            <person name="Abouelleil A."/>
            <person name="Allen A.W."/>
            <person name="Alvarado L."/>
            <person name="Arachchi H.M."/>
            <person name="Berlin A.M."/>
            <person name="Chapman S.B."/>
            <person name="Gainer-Dewar J."/>
            <person name="Goldberg J."/>
            <person name="Griggs A."/>
            <person name="Gujja S."/>
            <person name="Hansen M."/>
            <person name="Howarth C."/>
            <person name="Imamovic A."/>
            <person name="Ireland A."/>
            <person name="Larimer J."/>
            <person name="McCowan C."/>
            <person name="Murphy C."/>
            <person name="Pearson M."/>
            <person name="Poon T.W."/>
            <person name="Priest M."/>
            <person name="Roberts A."/>
            <person name="Saif S."/>
            <person name="Shea T."/>
            <person name="Sisk P."/>
            <person name="Sykes S."/>
            <person name="Wortman J."/>
            <person name="Nusbaum C."/>
            <person name="Birren B."/>
        </authorList>
    </citation>
    <scope>NUCLEOTIDE SEQUENCE [LARGE SCALE GENOMIC DNA]</scope>
    <source>
        <strain evidence="10 11">ACS-120-V-Col10b</strain>
    </source>
</reference>